<keyword evidence="3" id="KW-1185">Reference proteome</keyword>
<evidence type="ECO:0000313" key="3">
    <source>
        <dbReference type="Proteomes" id="UP001595075"/>
    </source>
</evidence>
<reference evidence="2 3" key="1">
    <citation type="journal article" date="2024" name="Commun. Biol.">
        <title>Comparative genomic analysis of thermophilic fungi reveals convergent evolutionary adaptations and gene losses.</title>
        <authorList>
            <person name="Steindorff A.S."/>
            <person name="Aguilar-Pontes M.V."/>
            <person name="Robinson A.J."/>
            <person name="Andreopoulos B."/>
            <person name="LaButti K."/>
            <person name="Kuo A."/>
            <person name="Mondo S."/>
            <person name="Riley R."/>
            <person name="Otillar R."/>
            <person name="Haridas S."/>
            <person name="Lipzen A."/>
            <person name="Grimwood J."/>
            <person name="Schmutz J."/>
            <person name="Clum A."/>
            <person name="Reid I.D."/>
            <person name="Moisan M.C."/>
            <person name="Butler G."/>
            <person name="Nguyen T.T.M."/>
            <person name="Dewar K."/>
            <person name="Conant G."/>
            <person name="Drula E."/>
            <person name="Henrissat B."/>
            <person name="Hansel C."/>
            <person name="Singer S."/>
            <person name="Hutchinson M.I."/>
            <person name="de Vries R.P."/>
            <person name="Natvig D.O."/>
            <person name="Powell A.J."/>
            <person name="Tsang A."/>
            <person name="Grigoriev I.V."/>
        </authorList>
    </citation>
    <scope>NUCLEOTIDE SEQUENCE [LARGE SCALE GENOMIC DNA]</scope>
    <source>
        <strain evidence="2 3">CBS 494.80</strain>
    </source>
</reference>
<sequence>MSNIESGSVQAVLALVSTYKTRLHRDFLVKEVSVMSTIKPHVCVVGAGVSGLRCAEVLLQNGCKVTILEARNRIGGRSDAEGRFPILDLARKTNTPLHSWNDRQNIYTSAGDLLPAAKSDELSTILWDHIESAISHSAKNGKDISETESLRNFLERKAREQFPDQEDERILLMQMAEMWGAYIGDPVGRQSLKFAWMEECCGGDGEMFVETTWEAILAEIARIPLEKASVRLDESVIGVQTMDRGDEGSQVIVLTEKGESLSFDEVLMTTPLGWLKRNKKIFEPALPERLLAGIDGVSVGHLEKVYLTFPSAFWIDPPTTKPDPNLSPIALAKANDTFPGYTNWLSPSYSLFTNPHRFPIECWNLASFTPPNAHPTLIFYLYGPCSAYMTTLVHDLPDSEHHRLLAEFFMPYISLLPNYSAENPECEIKAVLSTEWQEDELSGFGSYCNFQVGAKDASGDVEAMRKGVPERRLWFAGEHCAPFDECGTVAGAYLSGERVAIRMLEEYGIHSPIIQEQQ</sequence>
<feature type="domain" description="Amine oxidase" evidence="1">
    <location>
        <begin position="147"/>
        <end position="503"/>
    </location>
</feature>
<dbReference type="Gene3D" id="3.90.660.10">
    <property type="match status" value="1"/>
</dbReference>
<dbReference type="PRINTS" id="PR00419">
    <property type="entry name" value="ADXRDTASE"/>
</dbReference>
<proteinExistence type="predicted"/>
<evidence type="ECO:0000313" key="2">
    <source>
        <dbReference type="EMBL" id="KAL2070811.1"/>
    </source>
</evidence>
<dbReference type="PANTHER" id="PTHR10742:SF414">
    <property type="entry name" value="CONTAINING AMINE OXIDASE, PUTATIVE (AFU_ORTHOLOGUE AFUA_3G12150)-RELATED"/>
    <property type="match status" value="1"/>
</dbReference>
<dbReference type="InterPro" id="IPR050281">
    <property type="entry name" value="Flavin_monoamine_oxidase"/>
</dbReference>
<dbReference type="Proteomes" id="UP001595075">
    <property type="component" value="Unassembled WGS sequence"/>
</dbReference>
<dbReference type="Pfam" id="PF01593">
    <property type="entry name" value="Amino_oxidase"/>
    <property type="match status" value="1"/>
</dbReference>
<comment type="caution">
    <text evidence="2">The sequence shown here is derived from an EMBL/GenBank/DDBJ whole genome shotgun (WGS) entry which is preliminary data.</text>
</comment>
<dbReference type="EMBL" id="JAZHXI010000006">
    <property type="protein sequence ID" value="KAL2070811.1"/>
    <property type="molecule type" value="Genomic_DNA"/>
</dbReference>
<protein>
    <recommendedName>
        <fullName evidence="1">Amine oxidase domain-containing protein</fullName>
    </recommendedName>
</protein>
<accession>A0ABR4CLI7</accession>
<dbReference type="InterPro" id="IPR002937">
    <property type="entry name" value="Amino_oxidase"/>
</dbReference>
<dbReference type="SUPFAM" id="SSF51905">
    <property type="entry name" value="FAD/NAD(P)-binding domain"/>
    <property type="match status" value="1"/>
</dbReference>
<evidence type="ECO:0000259" key="1">
    <source>
        <dbReference type="Pfam" id="PF01593"/>
    </source>
</evidence>
<dbReference type="Gene3D" id="3.50.50.60">
    <property type="entry name" value="FAD/NAD(P)-binding domain"/>
    <property type="match status" value="1"/>
</dbReference>
<dbReference type="InterPro" id="IPR036188">
    <property type="entry name" value="FAD/NAD-bd_sf"/>
</dbReference>
<dbReference type="SUPFAM" id="SSF54373">
    <property type="entry name" value="FAD-linked reductases, C-terminal domain"/>
    <property type="match status" value="1"/>
</dbReference>
<gene>
    <name evidence="2" type="ORF">VTL71DRAFT_13837</name>
</gene>
<name>A0ABR4CLI7_9HELO</name>
<dbReference type="PANTHER" id="PTHR10742">
    <property type="entry name" value="FLAVIN MONOAMINE OXIDASE"/>
    <property type="match status" value="1"/>
</dbReference>
<organism evidence="2 3">
    <name type="scientific">Oculimacula yallundae</name>
    <dbReference type="NCBI Taxonomy" id="86028"/>
    <lineage>
        <taxon>Eukaryota</taxon>
        <taxon>Fungi</taxon>
        <taxon>Dikarya</taxon>
        <taxon>Ascomycota</taxon>
        <taxon>Pezizomycotina</taxon>
        <taxon>Leotiomycetes</taxon>
        <taxon>Helotiales</taxon>
        <taxon>Ploettnerulaceae</taxon>
        <taxon>Oculimacula</taxon>
    </lineage>
</organism>
<dbReference type="Pfam" id="PF13450">
    <property type="entry name" value="NAD_binding_8"/>
    <property type="match status" value="1"/>
</dbReference>